<gene>
    <name evidence="4" type="ORF">LVY65_12075</name>
</gene>
<dbReference type="RefSeq" id="WP_235068501.1">
    <property type="nucleotide sequence ID" value="NZ_JAKFGM010000003.1"/>
</dbReference>
<evidence type="ECO:0000259" key="3">
    <source>
        <dbReference type="Pfam" id="PF01551"/>
    </source>
</evidence>
<reference evidence="4" key="1">
    <citation type="submission" date="2022-01" db="EMBL/GenBank/DDBJ databases">
        <authorList>
            <person name="Jo J.-H."/>
            <person name="Im W.-T."/>
        </authorList>
    </citation>
    <scope>NUCLEOTIDE SEQUENCE</scope>
    <source>
        <strain evidence="4">G124</strain>
    </source>
</reference>
<dbReference type="Pfam" id="PF01551">
    <property type="entry name" value="Peptidase_M23"/>
    <property type="match status" value="1"/>
</dbReference>
<dbReference type="InterPro" id="IPR011055">
    <property type="entry name" value="Dup_hybrid_motif"/>
</dbReference>
<dbReference type="Gene3D" id="2.70.70.10">
    <property type="entry name" value="Glucose Permease (Domain IIA)"/>
    <property type="match status" value="1"/>
</dbReference>
<evidence type="ECO:0000313" key="5">
    <source>
        <dbReference type="Proteomes" id="UP001139410"/>
    </source>
</evidence>
<feature type="coiled-coil region" evidence="1">
    <location>
        <begin position="34"/>
        <end position="96"/>
    </location>
</feature>
<keyword evidence="5" id="KW-1185">Reference proteome</keyword>
<feature type="domain" description="M23ase beta-sheet core" evidence="3">
    <location>
        <begin position="293"/>
        <end position="361"/>
    </location>
</feature>
<dbReference type="SUPFAM" id="SSF51261">
    <property type="entry name" value="Duplicated hybrid motif"/>
    <property type="match status" value="1"/>
</dbReference>
<dbReference type="CDD" id="cd12797">
    <property type="entry name" value="M23_peptidase"/>
    <property type="match status" value="1"/>
</dbReference>
<protein>
    <submittedName>
        <fullName evidence="4">Peptidoglycan DD-metalloendopeptidase family protein</fullName>
    </submittedName>
</protein>
<organism evidence="4 5">
    <name type="scientific">Sphingomonas cremea</name>
    <dbReference type="NCBI Taxonomy" id="2904799"/>
    <lineage>
        <taxon>Bacteria</taxon>
        <taxon>Pseudomonadati</taxon>
        <taxon>Pseudomonadota</taxon>
        <taxon>Alphaproteobacteria</taxon>
        <taxon>Sphingomonadales</taxon>
        <taxon>Sphingomonadaceae</taxon>
        <taxon>Sphingomonas</taxon>
    </lineage>
</organism>
<comment type="caution">
    <text evidence="4">The sequence shown here is derived from an EMBL/GenBank/DDBJ whole genome shotgun (WGS) entry which is preliminary data.</text>
</comment>
<proteinExistence type="predicted"/>
<evidence type="ECO:0000256" key="2">
    <source>
        <dbReference type="SAM" id="SignalP"/>
    </source>
</evidence>
<keyword evidence="2" id="KW-0732">Signal</keyword>
<keyword evidence="1" id="KW-0175">Coiled coil</keyword>
<dbReference type="AlphaFoldDB" id="A0A9X1QQU5"/>
<name>A0A9X1QQU5_9SPHN</name>
<feature type="chain" id="PRO_5040837096" evidence="2">
    <location>
        <begin position="18"/>
        <end position="395"/>
    </location>
</feature>
<accession>A0A9X1QQU5</accession>
<sequence length="395" mass="40334">MRPFATLALLAAPILLAAASAPVPPAGASADAALANARSEAAAAANKLKSLEAAAAKAGDEAARLGAEQAAAAAAIDEAEAKISESDASLRLAQSQVALAERRLASRRAPLAALLAGLATMGRQPPLLVLADHGSVDEMVRVKALLDTTMPVIERRSAALKTELAERRRLASDADAARAELARSRDLLMLRKQQFAELEGKTAKRAASLAGEAFGVGDRVLASGEALEAAGSEAAARQAARSTAAAVAMLDFAPARPMRGDSALPPSDFAYSLPASGAVIDGLGSVDRAGIVSRGLRLDTGRGAEITVPADGKVVFAAPFRGQDGIVIIDHGRGWTSLLLGVASDRPRGTRVRRGEILGRALGPIGVELRRDGVPISPAFIAASSVPLSNGGNSR</sequence>
<dbReference type="Proteomes" id="UP001139410">
    <property type="component" value="Unassembled WGS sequence"/>
</dbReference>
<dbReference type="InterPro" id="IPR016047">
    <property type="entry name" value="M23ase_b-sheet_dom"/>
</dbReference>
<feature type="signal peptide" evidence="2">
    <location>
        <begin position="1"/>
        <end position="17"/>
    </location>
</feature>
<evidence type="ECO:0000256" key="1">
    <source>
        <dbReference type="SAM" id="Coils"/>
    </source>
</evidence>
<evidence type="ECO:0000313" key="4">
    <source>
        <dbReference type="EMBL" id="MCF2515794.1"/>
    </source>
</evidence>
<dbReference type="EMBL" id="JAKFGM010000003">
    <property type="protein sequence ID" value="MCF2515794.1"/>
    <property type="molecule type" value="Genomic_DNA"/>
</dbReference>